<feature type="transmembrane region" description="Helical" evidence="6">
    <location>
        <begin position="123"/>
        <end position="143"/>
    </location>
</feature>
<organism evidence="7 8">
    <name type="scientific">Caloramator fervidus</name>
    <dbReference type="NCBI Taxonomy" id="29344"/>
    <lineage>
        <taxon>Bacteria</taxon>
        <taxon>Bacillati</taxon>
        <taxon>Bacillota</taxon>
        <taxon>Clostridia</taxon>
        <taxon>Eubacteriales</taxon>
        <taxon>Clostridiaceae</taxon>
        <taxon>Caloramator</taxon>
    </lineage>
</organism>
<evidence type="ECO:0000256" key="6">
    <source>
        <dbReference type="SAM" id="Phobius"/>
    </source>
</evidence>
<dbReference type="OrthoDB" id="45037at2"/>
<dbReference type="AlphaFoldDB" id="A0A1H5X9G0"/>
<dbReference type="InterPro" id="IPR001851">
    <property type="entry name" value="ABC_transp_permease"/>
</dbReference>
<dbReference type="Proteomes" id="UP000242850">
    <property type="component" value="Unassembled WGS sequence"/>
</dbReference>
<gene>
    <name evidence="7" type="ORF">SAMN05660865_01703</name>
</gene>
<keyword evidence="5 6" id="KW-0472">Membrane</keyword>
<feature type="transmembrane region" description="Helical" evidence="6">
    <location>
        <begin position="21"/>
        <end position="43"/>
    </location>
</feature>
<keyword evidence="2" id="KW-1003">Cell membrane</keyword>
<dbReference type="CDD" id="cd06580">
    <property type="entry name" value="TM_PBP1_transp_TpRbsC_like"/>
    <property type="match status" value="1"/>
</dbReference>
<dbReference type="PANTHER" id="PTHR47089:SF1">
    <property type="entry name" value="GUANOSINE ABC TRANSPORTER PERMEASE PROTEIN NUPP"/>
    <property type="match status" value="1"/>
</dbReference>
<evidence type="ECO:0000256" key="4">
    <source>
        <dbReference type="ARBA" id="ARBA00022989"/>
    </source>
</evidence>
<proteinExistence type="predicted"/>
<keyword evidence="3 6" id="KW-0812">Transmembrane</keyword>
<feature type="transmembrane region" description="Helical" evidence="6">
    <location>
        <begin position="205"/>
        <end position="223"/>
    </location>
</feature>
<accession>A0A1H5X9G0</accession>
<evidence type="ECO:0000256" key="1">
    <source>
        <dbReference type="ARBA" id="ARBA00004651"/>
    </source>
</evidence>
<feature type="transmembrane region" description="Helical" evidence="6">
    <location>
        <begin position="253"/>
        <end position="276"/>
    </location>
</feature>
<dbReference type="Pfam" id="PF02653">
    <property type="entry name" value="BPD_transp_2"/>
    <property type="match status" value="1"/>
</dbReference>
<reference evidence="8" key="1">
    <citation type="submission" date="2016-10" db="EMBL/GenBank/DDBJ databases">
        <authorList>
            <person name="Varghese N."/>
            <person name="Submissions S."/>
        </authorList>
    </citation>
    <scope>NUCLEOTIDE SEQUENCE [LARGE SCALE GENOMIC DNA]</scope>
    <source>
        <strain evidence="8">DSM 5463</strain>
    </source>
</reference>
<feature type="transmembrane region" description="Helical" evidence="6">
    <location>
        <begin position="332"/>
        <end position="350"/>
    </location>
</feature>
<dbReference type="GO" id="GO:0022857">
    <property type="term" value="F:transmembrane transporter activity"/>
    <property type="evidence" value="ECO:0007669"/>
    <property type="project" value="InterPro"/>
</dbReference>
<evidence type="ECO:0000313" key="8">
    <source>
        <dbReference type="Proteomes" id="UP000242850"/>
    </source>
</evidence>
<keyword evidence="8" id="KW-1185">Reference proteome</keyword>
<evidence type="ECO:0000256" key="3">
    <source>
        <dbReference type="ARBA" id="ARBA00022692"/>
    </source>
</evidence>
<keyword evidence="4 6" id="KW-1133">Transmembrane helix</keyword>
<comment type="subcellular location">
    <subcellularLocation>
        <location evidence="1">Cell membrane</location>
        <topology evidence="1">Multi-pass membrane protein</topology>
    </subcellularLocation>
</comment>
<dbReference type="RefSeq" id="WP_103896621.1">
    <property type="nucleotide sequence ID" value="NZ_FNUK01000027.1"/>
</dbReference>
<feature type="transmembrane region" description="Helical" evidence="6">
    <location>
        <begin position="288"/>
        <end position="312"/>
    </location>
</feature>
<feature type="transmembrane region" description="Helical" evidence="6">
    <location>
        <begin position="70"/>
        <end position="91"/>
    </location>
</feature>
<evidence type="ECO:0000313" key="7">
    <source>
        <dbReference type="EMBL" id="SEG08404.1"/>
    </source>
</evidence>
<name>A0A1H5X9G0_9CLOT</name>
<sequence length="365" mass="39763">MTSNNTKNAVNKRYIQNAIDVLMFPLIAIVLGLFVAVFFVMWAKNLGFFDGVATLFSAIWEGTFGKRANFIETLVATTPLIFTGLAHSVAFRTGLFNIGVEGQFIMGMLAAALIGLIPGIPSFIHVILVLLGGVIFGAVWAAIPGYLKAKVGTNEVVNTIMMNFIAMNVSNYFVKGPIHREGSASSKMILESAQLYRFLGPSERVNIGLFIGLVLIFVIYWLLWKTTIGYELRAVGLNRHAAEYGGINSKKNIVLAMVISGAIAGLGGAVHVAGTIHKVHQLVGFTNYGFDGIAVALLAKSHPIGVLFSSLLFGGLNSSARILQKYRIPKQIVYIIQGIIIIFVAADYIYKWFKEKKKKEAIKNA</sequence>
<feature type="transmembrane region" description="Helical" evidence="6">
    <location>
        <begin position="98"/>
        <end position="117"/>
    </location>
</feature>
<evidence type="ECO:0000256" key="5">
    <source>
        <dbReference type="ARBA" id="ARBA00023136"/>
    </source>
</evidence>
<evidence type="ECO:0000256" key="2">
    <source>
        <dbReference type="ARBA" id="ARBA00022475"/>
    </source>
</evidence>
<dbReference type="GO" id="GO:0005886">
    <property type="term" value="C:plasma membrane"/>
    <property type="evidence" value="ECO:0007669"/>
    <property type="project" value="UniProtKB-SubCell"/>
</dbReference>
<protein>
    <submittedName>
        <fullName evidence="7">Nucleoside ABC transporter membrane protein</fullName>
    </submittedName>
</protein>
<dbReference type="EMBL" id="FNUK01000027">
    <property type="protein sequence ID" value="SEG08404.1"/>
    <property type="molecule type" value="Genomic_DNA"/>
</dbReference>
<dbReference type="PANTHER" id="PTHR47089">
    <property type="entry name" value="ABC TRANSPORTER, PERMEASE PROTEIN"/>
    <property type="match status" value="1"/>
</dbReference>